<dbReference type="STRING" id="50990.A0A4Y7QHY9"/>
<keyword evidence="4" id="KW-1185">Reference proteome</keyword>
<evidence type="ECO:0000313" key="3">
    <source>
        <dbReference type="EMBL" id="TDL26460.1"/>
    </source>
</evidence>
<dbReference type="AlphaFoldDB" id="A0A4Y7QHY9"/>
<feature type="region of interest" description="Disordered" evidence="1">
    <location>
        <begin position="122"/>
        <end position="152"/>
    </location>
</feature>
<reference evidence="3 4" key="1">
    <citation type="submission" date="2018-06" db="EMBL/GenBank/DDBJ databases">
        <title>A transcriptomic atlas of mushroom development highlights an independent origin of complex multicellularity.</title>
        <authorList>
            <consortium name="DOE Joint Genome Institute"/>
            <person name="Krizsan K."/>
            <person name="Almasi E."/>
            <person name="Merenyi Z."/>
            <person name="Sahu N."/>
            <person name="Viragh M."/>
            <person name="Koszo T."/>
            <person name="Mondo S."/>
            <person name="Kiss B."/>
            <person name="Balint B."/>
            <person name="Kues U."/>
            <person name="Barry K."/>
            <person name="Hegedus J.C."/>
            <person name="Henrissat B."/>
            <person name="Johnson J."/>
            <person name="Lipzen A."/>
            <person name="Ohm R."/>
            <person name="Nagy I."/>
            <person name="Pangilinan J."/>
            <person name="Yan J."/>
            <person name="Xiong Y."/>
            <person name="Grigoriev I.V."/>
            <person name="Hibbett D.S."/>
            <person name="Nagy L.G."/>
        </authorList>
    </citation>
    <scope>NUCLEOTIDE SEQUENCE [LARGE SCALE GENOMIC DNA]</scope>
    <source>
        <strain evidence="3 4">SZMC22713</strain>
    </source>
</reference>
<dbReference type="Pfam" id="PF24764">
    <property type="entry name" value="rva_4"/>
    <property type="match status" value="1"/>
</dbReference>
<feature type="non-terminal residue" evidence="3">
    <location>
        <position position="1"/>
    </location>
</feature>
<sequence>PSLDSSTHNTRIERLWVEVGRDFARSWRAFFTRLGRLHHLDRHNPRHLWLLHTLFLPLINADCRRFQEVWNAHPISGQDTKDCSPNDLRFIGMTEAGVYVDDCAGIHPDIVARYYGVHGRQQYRGPGQSGAGHPRDEDDSDSNNDGENQNINLDDLGERIANDQETNIRHEPVSVPDHNNPFPTPELEEIFFQALAAVREQGNLPRGFSVYPDEWEDGEYSAYEFIKSGRRGLKELRISLADEVWRGRSELWAQALDILNRMEIITGL</sequence>
<evidence type="ECO:0000313" key="4">
    <source>
        <dbReference type="Proteomes" id="UP000294933"/>
    </source>
</evidence>
<dbReference type="OrthoDB" id="3353107at2759"/>
<dbReference type="EMBL" id="ML170161">
    <property type="protein sequence ID" value="TDL26460.1"/>
    <property type="molecule type" value="Genomic_DNA"/>
</dbReference>
<feature type="domain" description="Integrase core" evidence="2">
    <location>
        <begin position="6"/>
        <end position="93"/>
    </location>
</feature>
<evidence type="ECO:0000259" key="2">
    <source>
        <dbReference type="Pfam" id="PF24764"/>
    </source>
</evidence>
<dbReference type="InterPro" id="IPR058913">
    <property type="entry name" value="Integrase_dom_put"/>
</dbReference>
<organism evidence="3 4">
    <name type="scientific">Rickenella mellea</name>
    <dbReference type="NCBI Taxonomy" id="50990"/>
    <lineage>
        <taxon>Eukaryota</taxon>
        <taxon>Fungi</taxon>
        <taxon>Dikarya</taxon>
        <taxon>Basidiomycota</taxon>
        <taxon>Agaricomycotina</taxon>
        <taxon>Agaricomycetes</taxon>
        <taxon>Hymenochaetales</taxon>
        <taxon>Rickenellaceae</taxon>
        <taxon>Rickenella</taxon>
    </lineage>
</organism>
<evidence type="ECO:0000256" key="1">
    <source>
        <dbReference type="SAM" id="MobiDB-lite"/>
    </source>
</evidence>
<dbReference type="Proteomes" id="UP000294933">
    <property type="component" value="Unassembled WGS sequence"/>
</dbReference>
<protein>
    <recommendedName>
        <fullName evidence="2">Integrase core domain-containing protein</fullName>
    </recommendedName>
</protein>
<dbReference type="VEuPathDB" id="FungiDB:BD410DRAFT_715790"/>
<proteinExistence type="predicted"/>
<dbReference type="PANTHER" id="PTHR46791">
    <property type="entry name" value="EXPRESSED PROTEIN"/>
    <property type="match status" value="1"/>
</dbReference>
<accession>A0A4Y7QHY9</accession>
<name>A0A4Y7QHY9_9AGAM</name>
<gene>
    <name evidence="3" type="ORF">BD410DRAFT_715790</name>
</gene>